<feature type="transmembrane region" description="Helical" evidence="8">
    <location>
        <begin position="572"/>
        <end position="594"/>
    </location>
</feature>
<comment type="subcellular location">
    <subcellularLocation>
        <location evidence="1">Cell membrane</location>
        <topology evidence="1">Multi-pass membrane protein</topology>
    </subcellularLocation>
</comment>
<comment type="caution">
    <text evidence="9">The sequence shown here is derived from an EMBL/GenBank/DDBJ whole genome shotgun (WGS) entry which is preliminary data.</text>
</comment>
<evidence type="ECO:0000256" key="8">
    <source>
        <dbReference type="SAM" id="Phobius"/>
    </source>
</evidence>
<dbReference type="OMA" id="HFMDVFQ"/>
<evidence type="ECO:0000313" key="9">
    <source>
        <dbReference type="EMBL" id="KNC28944.1"/>
    </source>
</evidence>
<gene>
    <name evidence="9" type="ORF">FF38_09170</name>
</gene>
<evidence type="ECO:0000256" key="3">
    <source>
        <dbReference type="ARBA" id="ARBA00022692"/>
    </source>
</evidence>
<keyword evidence="3 8" id="KW-0812">Transmembrane</keyword>
<organism evidence="9 10">
    <name type="scientific">Lucilia cuprina</name>
    <name type="common">Green bottle fly</name>
    <name type="synonym">Australian sheep blowfly</name>
    <dbReference type="NCBI Taxonomy" id="7375"/>
    <lineage>
        <taxon>Eukaryota</taxon>
        <taxon>Metazoa</taxon>
        <taxon>Ecdysozoa</taxon>
        <taxon>Arthropoda</taxon>
        <taxon>Hexapoda</taxon>
        <taxon>Insecta</taxon>
        <taxon>Pterygota</taxon>
        <taxon>Neoptera</taxon>
        <taxon>Endopterygota</taxon>
        <taxon>Diptera</taxon>
        <taxon>Brachycera</taxon>
        <taxon>Muscomorpha</taxon>
        <taxon>Oestroidea</taxon>
        <taxon>Calliphoridae</taxon>
        <taxon>Luciliinae</taxon>
        <taxon>Lucilia</taxon>
    </lineage>
</organism>
<dbReference type="OrthoDB" id="7959891at2759"/>
<evidence type="ECO:0000256" key="7">
    <source>
        <dbReference type="ARBA" id="ARBA00023180"/>
    </source>
</evidence>
<keyword evidence="6" id="KW-0675">Receptor</keyword>
<keyword evidence="4 8" id="KW-1133">Transmembrane helix</keyword>
<proteinExistence type="predicted"/>
<dbReference type="PANTHER" id="PTHR42643:SF41">
    <property type="entry name" value="IONOTROPIC RECEPTOR 20A-RELATED"/>
    <property type="match status" value="1"/>
</dbReference>
<evidence type="ECO:0008006" key="11">
    <source>
        <dbReference type="Google" id="ProtNLM"/>
    </source>
</evidence>
<feature type="transmembrane region" description="Helical" evidence="8">
    <location>
        <begin position="313"/>
        <end position="341"/>
    </location>
</feature>
<dbReference type="Proteomes" id="UP000037069">
    <property type="component" value="Unassembled WGS sequence"/>
</dbReference>
<evidence type="ECO:0000256" key="1">
    <source>
        <dbReference type="ARBA" id="ARBA00004651"/>
    </source>
</evidence>
<evidence type="ECO:0000256" key="2">
    <source>
        <dbReference type="ARBA" id="ARBA00022475"/>
    </source>
</evidence>
<accession>A0A0L0CBX4</accession>
<keyword evidence="10" id="KW-1185">Reference proteome</keyword>
<dbReference type="GO" id="GO:0005886">
    <property type="term" value="C:plasma membrane"/>
    <property type="evidence" value="ECO:0007669"/>
    <property type="project" value="UniProtKB-SubCell"/>
</dbReference>
<evidence type="ECO:0000256" key="6">
    <source>
        <dbReference type="ARBA" id="ARBA00023170"/>
    </source>
</evidence>
<evidence type="ECO:0000313" key="10">
    <source>
        <dbReference type="Proteomes" id="UP000037069"/>
    </source>
</evidence>
<evidence type="ECO:0000256" key="5">
    <source>
        <dbReference type="ARBA" id="ARBA00023136"/>
    </source>
</evidence>
<keyword evidence="7" id="KW-0325">Glycoprotein</keyword>
<dbReference type="EMBL" id="JRES01000725">
    <property type="protein sequence ID" value="KNC28944.1"/>
    <property type="molecule type" value="Genomic_DNA"/>
</dbReference>
<name>A0A0L0CBX4_LUCCU</name>
<feature type="transmembrane region" description="Helical" evidence="8">
    <location>
        <begin position="348"/>
        <end position="368"/>
    </location>
</feature>
<dbReference type="AlphaFoldDB" id="A0A0L0CBX4"/>
<keyword evidence="5 8" id="KW-0472">Membrane</keyword>
<dbReference type="InterPro" id="IPR052192">
    <property type="entry name" value="Insect_Ionotropic_Sensory_Rcpt"/>
</dbReference>
<sequence length="618" mass="72970">MTFNATAASTSLFLGFLEILTQEHEYIYKLMELANWLRDERYYHTIIYMSHSVERHRYGYDKDIMLKYLMSKSDIPVINLEESSVYYLWNKYNHRYLAIVQMNGNENQDLELLKTLFKSLKRNLLTRLILMVKEAKDEKYITNIMKYCFKNKAINVVVIDERLMMDVVYRMKAFPKFKAELVNIQETDSKLFIDQVKNMHGFPMSLVLNKVSASSYILRVINGKIILGGIVGHFFRAFARKHNITQIFPNLNQLHKEMLISEMNALVENGTYDASTELVITNYSTALVFTNTYDYFDWCLMVPLESTVPAYNFYVIVFDTTSLVLILVAFLLFSLVLAITYMVKREHIIYHELLFNIYVLNGLLGQPFKAERYFSGVRSLLFMLICLSGLVFNTTYVTHLQTFNARPPLKHVIRTYKDVMASGLHIAMYEEDYYDLIKTYNLHDDFKSRVVTIPTFAEFYSLRDNFDSRYIYPVPSAQWTLYEAQQKFFSKFKYRLTDICILKMFGKQLALQPNSPYEEAMNTLIGQVNQAGLVLHWKAMAFLEAIEMKKIRLNDTTSRTTFEPMKVEDMKLLMLLFTIIVILLCICFVFELYWPHRGKYLKKFLRLMRKLYKFYINK</sequence>
<dbReference type="PANTHER" id="PTHR42643">
    <property type="entry name" value="IONOTROPIC RECEPTOR 20A-RELATED"/>
    <property type="match status" value="1"/>
</dbReference>
<keyword evidence="2" id="KW-1003">Cell membrane</keyword>
<protein>
    <recommendedName>
        <fullName evidence="11">Ionotropic glutamate receptor C-terminal domain-containing protein</fullName>
    </recommendedName>
</protein>
<feature type="transmembrane region" description="Helical" evidence="8">
    <location>
        <begin position="380"/>
        <end position="400"/>
    </location>
</feature>
<reference evidence="9 10" key="1">
    <citation type="journal article" date="2015" name="Nat. Commun.">
        <title>Lucilia cuprina genome unlocks parasitic fly biology to underpin future interventions.</title>
        <authorList>
            <person name="Anstead C.A."/>
            <person name="Korhonen P.K."/>
            <person name="Young N.D."/>
            <person name="Hall R.S."/>
            <person name="Jex A.R."/>
            <person name="Murali S.C."/>
            <person name="Hughes D.S."/>
            <person name="Lee S.F."/>
            <person name="Perry T."/>
            <person name="Stroehlein A.J."/>
            <person name="Ansell B.R."/>
            <person name="Breugelmans B."/>
            <person name="Hofmann A."/>
            <person name="Qu J."/>
            <person name="Dugan S."/>
            <person name="Lee S.L."/>
            <person name="Chao H."/>
            <person name="Dinh H."/>
            <person name="Han Y."/>
            <person name="Doddapaneni H.V."/>
            <person name="Worley K.C."/>
            <person name="Muzny D.M."/>
            <person name="Ioannidis P."/>
            <person name="Waterhouse R.M."/>
            <person name="Zdobnov E.M."/>
            <person name="James P.J."/>
            <person name="Bagnall N.H."/>
            <person name="Kotze A.C."/>
            <person name="Gibbs R.A."/>
            <person name="Richards S."/>
            <person name="Batterham P."/>
            <person name="Gasser R.B."/>
        </authorList>
    </citation>
    <scope>NUCLEOTIDE SEQUENCE [LARGE SCALE GENOMIC DNA]</scope>
    <source>
        <strain evidence="9 10">LS</strain>
        <tissue evidence="9">Full body</tissue>
    </source>
</reference>
<evidence type="ECO:0000256" key="4">
    <source>
        <dbReference type="ARBA" id="ARBA00022989"/>
    </source>
</evidence>